<evidence type="ECO:0000256" key="2">
    <source>
        <dbReference type="PROSITE-ProRule" id="PRU00169"/>
    </source>
</evidence>
<dbReference type="PROSITE" id="PS51755">
    <property type="entry name" value="OMPR_PHOB"/>
    <property type="match status" value="1"/>
</dbReference>
<dbReference type="GO" id="GO:0000976">
    <property type="term" value="F:transcription cis-regulatory region binding"/>
    <property type="evidence" value="ECO:0007669"/>
    <property type="project" value="TreeGrafter"/>
</dbReference>
<dbReference type="SUPFAM" id="SSF52172">
    <property type="entry name" value="CheY-like"/>
    <property type="match status" value="1"/>
</dbReference>
<keyword evidence="7" id="KW-1185">Reference proteome</keyword>
<dbReference type="SMART" id="SM00448">
    <property type="entry name" value="REC"/>
    <property type="match status" value="1"/>
</dbReference>
<evidence type="ECO:0000256" key="1">
    <source>
        <dbReference type="ARBA" id="ARBA00023125"/>
    </source>
</evidence>
<evidence type="ECO:0000259" key="5">
    <source>
        <dbReference type="PROSITE" id="PS51755"/>
    </source>
</evidence>
<dbReference type="CDD" id="cd00383">
    <property type="entry name" value="trans_reg_C"/>
    <property type="match status" value="1"/>
</dbReference>
<feature type="domain" description="Response regulatory" evidence="4">
    <location>
        <begin position="2"/>
        <end position="115"/>
    </location>
</feature>
<feature type="domain" description="OmpR/PhoB-type" evidence="5">
    <location>
        <begin position="123"/>
        <end position="217"/>
    </location>
</feature>
<dbReference type="EMBL" id="CP022187">
    <property type="protein sequence ID" value="AWI75331.1"/>
    <property type="molecule type" value="Genomic_DNA"/>
</dbReference>
<dbReference type="Gene3D" id="3.40.50.2300">
    <property type="match status" value="1"/>
</dbReference>
<dbReference type="GO" id="GO:0000156">
    <property type="term" value="F:phosphorelay response regulator activity"/>
    <property type="evidence" value="ECO:0007669"/>
    <property type="project" value="TreeGrafter"/>
</dbReference>
<dbReference type="InterPro" id="IPR001789">
    <property type="entry name" value="Sig_transdc_resp-reg_receiver"/>
</dbReference>
<feature type="DNA-binding region" description="OmpR/PhoB-type" evidence="3">
    <location>
        <begin position="123"/>
        <end position="217"/>
    </location>
</feature>
<dbReference type="PANTHER" id="PTHR48111">
    <property type="entry name" value="REGULATOR OF RPOS"/>
    <property type="match status" value="1"/>
</dbReference>
<dbReference type="InterPro" id="IPR001867">
    <property type="entry name" value="OmpR/PhoB-type_DNA-bd"/>
</dbReference>
<evidence type="ECO:0000313" key="7">
    <source>
        <dbReference type="Proteomes" id="UP000244930"/>
    </source>
</evidence>
<protein>
    <submittedName>
        <fullName evidence="6">DNA-binding response regulator</fullName>
    </submittedName>
</protein>
<evidence type="ECO:0000256" key="3">
    <source>
        <dbReference type="PROSITE-ProRule" id="PRU01091"/>
    </source>
</evidence>
<keyword evidence="2" id="KW-0597">Phosphoprotein</keyword>
<feature type="modified residue" description="4-aspartylphosphate" evidence="2">
    <location>
        <position position="50"/>
    </location>
</feature>
<dbReference type="Pfam" id="PF00486">
    <property type="entry name" value="Trans_reg_C"/>
    <property type="match status" value="1"/>
</dbReference>
<gene>
    <name evidence="6" type="ORF">CEW83_09000</name>
</gene>
<dbReference type="RefSeq" id="WP_108949038.1">
    <property type="nucleotide sequence ID" value="NZ_CP022187.1"/>
</dbReference>
<dbReference type="PROSITE" id="PS50110">
    <property type="entry name" value="RESPONSE_REGULATORY"/>
    <property type="match status" value="1"/>
</dbReference>
<dbReference type="GO" id="GO:0032993">
    <property type="term" value="C:protein-DNA complex"/>
    <property type="evidence" value="ECO:0007669"/>
    <property type="project" value="TreeGrafter"/>
</dbReference>
<dbReference type="Gene3D" id="6.10.250.690">
    <property type="match status" value="1"/>
</dbReference>
<name>A0A2U8GNY7_9RHOO</name>
<dbReference type="InterPro" id="IPR011006">
    <property type="entry name" value="CheY-like_superfamily"/>
</dbReference>
<keyword evidence="1 3" id="KW-0238">DNA-binding</keyword>
<dbReference type="KEGG" id="acom:CEW83_09000"/>
<dbReference type="GO" id="GO:0006355">
    <property type="term" value="P:regulation of DNA-templated transcription"/>
    <property type="evidence" value="ECO:0007669"/>
    <property type="project" value="InterPro"/>
</dbReference>
<proteinExistence type="predicted"/>
<dbReference type="Pfam" id="PF00072">
    <property type="entry name" value="Response_reg"/>
    <property type="match status" value="1"/>
</dbReference>
<organism evidence="6 7">
    <name type="scientific">Parazoarcus communis</name>
    <dbReference type="NCBI Taxonomy" id="41977"/>
    <lineage>
        <taxon>Bacteria</taxon>
        <taxon>Pseudomonadati</taxon>
        <taxon>Pseudomonadota</taxon>
        <taxon>Betaproteobacteria</taxon>
        <taxon>Rhodocyclales</taxon>
        <taxon>Zoogloeaceae</taxon>
        <taxon>Parazoarcus</taxon>
    </lineage>
</organism>
<dbReference type="InterPro" id="IPR036388">
    <property type="entry name" value="WH-like_DNA-bd_sf"/>
</dbReference>
<dbReference type="AlphaFoldDB" id="A0A2U8GNY7"/>
<accession>A0A2U8GNY7</accession>
<dbReference type="InterPro" id="IPR039420">
    <property type="entry name" value="WalR-like"/>
</dbReference>
<evidence type="ECO:0000313" key="6">
    <source>
        <dbReference type="EMBL" id="AWI75331.1"/>
    </source>
</evidence>
<dbReference type="GO" id="GO:0005829">
    <property type="term" value="C:cytosol"/>
    <property type="evidence" value="ECO:0007669"/>
    <property type="project" value="TreeGrafter"/>
</dbReference>
<dbReference type="Gene3D" id="1.10.10.10">
    <property type="entry name" value="Winged helix-like DNA-binding domain superfamily/Winged helix DNA-binding domain"/>
    <property type="match status" value="1"/>
</dbReference>
<sequence>MRLLLLEDDITLGEGLKDFLRSEGHVVEWFMSISETRGLAQEAFDLLLVDWNLPDGSGTDWIASLRRHGNTTPAVVLTARDRLSDRIQGLDSGADDYMVKPFAPEELAARVRAMGRRLSGVSNHLRKFGDVEIDLTARAVRVDGKPAQITAREWALIEALVLRCGRIVSKNDLEALVSGFDGEVMSNALEVHVSHLRRKLGKDLIETVRGMGYRIPA</sequence>
<dbReference type="Proteomes" id="UP000244930">
    <property type="component" value="Chromosome"/>
</dbReference>
<evidence type="ECO:0000259" key="4">
    <source>
        <dbReference type="PROSITE" id="PS50110"/>
    </source>
</evidence>
<dbReference type="PANTHER" id="PTHR48111:SF36">
    <property type="entry name" value="TRANSCRIPTIONAL REGULATORY PROTEIN CUTR"/>
    <property type="match status" value="1"/>
</dbReference>
<dbReference type="SMART" id="SM00862">
    <property type="entry name" value="Trans_reg_C"/>
    <property type="match status" value="1"/>
</dbReference>
<reference evidence="6 7" key="1">
    <citation type="submission" date="2017-06" db="EMBL/GenBank/DDBJ databases">
        <title>Azoarcus.</title>
        <authorList>
            <person name="Woo J.-H."/>
            <person name="Kim H.-S."/>
        </authorList>
    </citation>
    <scope>NUCLEOTIDE SEQUENCE [LARGE SCALE GENOMIC DNA]</scope>
    <source>
        <strain evidence="6 7">TSPY31</strain>
    </source>
</reference>